<accession>A0AAN7AFV6</accession>
<comment type="caution">
    <text evidence="2">The sequence shown here is derived from an EMBL/GenBank/DDBJ whole genome shotgun (WGS) entry which is preliminary data.</text>
</comment>
<sequence length="591" mass="64556">MTVIDSEASFSSQQAAPDQAPYVRLHVTPLDADLLQVLLSSAVLPKARNISYHSLQTFPDKRYGFVELPNEDAEKIKKKFHGSILRGVKIRIERARPSRIPAPLGDEAMAKDKAQEGSAKRSKDEKDRSKKRKRAAAEEISGIVLENDRKVKRGWTTADEPREKRSKKDKTEKKEDKKDKKEKRKQERSKYTDHAECLVKTILPANAVPDAGGDAASSKKKKGKAREVVVHEFERTTKYPTFLKTTVPSGPPKPPLGFVDGKGWVDEDGNIVEVVKTRPPPATFKTPATKKKVSEEIKAASEEDDSDSSSSSSDSSSGSGEPDSSEDDSNSPAPVGKTTPPPPPMPLSQPGPSPVQQRQPSPSPSPLVNNSPDVSRPKSSGSAKNLAIKIPPTTPSEPKVVHPLEALYKRSQQAGDGAAAGSGSEQQQAFSFFGQGDDVESDEEFGANATDGSKLQVPMTPFTRQDFESRGIRSAAPTPDTAHPKAGRFKPWEDDDDEDMDDAAADEEMATPGDLDDGGDGDGDEDGEQSVSRLGAMSQAGEADGNKPTSDFQKWFWENRGDLNRSWKKRRKTASKEKRYRENRARMSRAI</sequence>
<feature type="compositionally biased region" description="Low complexity" evidence="1">
    <location>
        <begin position="354"/>
        <end position="374"/>
    </location>
</feature>
<proteinExistence type="predicted"/>
<gene>
    <name evidence="2" type="ORF">QBC35DRAFT_499755</name>
</gene>
<organism evidence="2 3">
    <name type="scientific">Podospora australis</name>
    <dbReference type="NCBI Taxonomy" id="1536484"/>
    <lineage>
        <taxon>Eukaryota</taxon>
        <taxon>Fungi</taxon>
        <taxon>Dikarya</taxon>
        <taxon>Ascomycota</taxon>
        <taxon>Pezizomycotina</taxon>
        <taxon>Sordariomycetes</taxon>
        <taxon>Sordariomycetidae</taxon>
        <taxon>Sordariales</taxon>
        <taxon>Podosporaceae</taxon>
        <taxon>Podospora</taxon>
    </lineage>
</organism>
<evidence type="ECO:0000313" key="2">
    <source>
        <dbReference type="EMBL" id="KAK4187071.1"/>
    </source>
</evidence>
<feature type="compositionally biased region" description="Pro residues" evidence="1">
    <location>
        <begin position="339"/>
        <end position="353"/>
    </location>
</feature>
<feature type="compositionally biased region" description="Low complexity" evidence="1">
    <location>
        <begin position="412"/>
        <end position="436"/>
    </location>
</feature>
<feature type="compositionally biased region" description="Basic and acidic residues" evidence="1">
    <location>
        <begin position="169"/>
        <end position="197"/>
    </location>
</feature>
<dbReference type="InterPro" id="IPR035979">
    <property type="entry name" value="RBD_domain_sf"/>
</dbReference>
<dbReference type="Proteomes" id="UP001302126">
    <property type="component" value="Unassembled WGS sequence"/>
</dbReference>
<feature type="compositionally biased region" description="Basic and acidic residues" evidence="1">
    <location>
        <begin position="108"/>
        <end position="128"/>
    </location>
</feature>
<dbReference type="CDD" id="cd00590">
    <property type="entry name" value="RRM_SF"/>
    <property type="match status" value="1"/>
</dbReference>
<dbReference type="AlphaFoldDB" id="A0AAN7AFV6"/>
<dbReference type="SUPFAM" id="SSF54928">
    <property type="entry name" value="RNA-binding domain, RBD"/>
    <property type="match status" value="1"/>
</dbReference>
<feature type="compositionally biased region" description="Acidic residues" evidence="1">
    <location>
        <begin position="493"/>
        <end position="528"/>
    </location>
</feature>
<feature type="compositionally biased region" description="Basic and acidic residues" evidence="1">
    <location>
        <begin position="292"/>
        <end position="301"/>
    </location>
</feature>
<dbReference type="GO" id="GO:0003676">
    <property type="term" value="F:nucleic acid binding"/>
    <property type="evidence" value="ECO:0007669"/>
    <property type="project" value="InterPro"/>
</dbReference>
<evidence type="ECO:0000256" key="1">
    <source>
        <dbReference type="SAM" id="MobiDB-lite"/>
    </source>
</evidence>
<reference evidence="2" key="1">
    <citation type="journal article" date="2023" name="Mol. Phylogenet. Evol.">
        <title>Genome-scale phylogeny and comparative genomics of the fungal order Sordariales.</title>
        <authorList>
            <person name="Hensen N."/>
            <person name="Bonometti L."/>
            <person name="Westerberg I."/>
            <person name="Brannstrom I.O."/>
            <person name="Guillou S."/>
            <person name="Cros-Aarteil S."/>
            <person name="Calhoun S."/>
            <person name="Haridas S."/>
            <person name="Kuo A."/>
            <person name="Mondo S."/>
            <person name="Pangilinan J."/>
            <person name="Riley R."/>
            <person name="LaButti K."/>
            <person name="Andreopoulos B."/>
            <person name="Lipzen A."/>
            <person name="Chen C."/>
            <person name="Yan M."/>
            <person name="Daum C."/>
            <person name="Ng V."/>
            <person name="Clum A."/>
            <person name="Steindorff A."/>
            <person name="Ohm R.A."/>
            <person name="Martin F."/>
            <person name="Silar P."/>
            <person name="Natvig D.O."/>
            <person name="Lalanne C."/>
            <person name="Gautier V."/>
            <person name="Ament-Velasquez S.L."/>
            <person name="Kruys A."/>
            <person name="Hutchinson M.I."/>
            <person name="Powell A.J."/>
            <person name="Barry K."/>
            <person name="Miller A.N."/>
            <person name="Grigoriev I.V."/>
            <person name="Debuchy R."/>
            <person name="Gladieux P."/>
            <person name="Hiltunen Thoren M."/>
            <person name="Johannesson H."/>
        </authorList>
    </citation>
    <scope>NUCLEOTIDE SEQUENCE</scope>
    <source>
        <strain evidence="2">PSN309</strain>
    </source>
</reference>
<evidence type="ECO:0000313" key="3">
    <source>
        <dbReference type="Proteomes" id="UP001302126"/>
    </source>
</evidence>
<feature type="region of interest" description="Disordered" evidence="1">
    <location>
        <begin position="242"/>
        <end position="552"/>
    </location>
</feature>
<feature type="compositionally biased region" description="Low complexity" evidence="1">
    <location>
        <begin position="308"/>
        <end position="322"/>
    </location>
</feature>
<name>A0AAN7AFV6_9PEZI</name>
<dbReference type="EMBL" id="MU864410">
    <property type="protein sequence ID" value="KAK4187071.1"/>
    <property type="molecule type" value="Genomic_DNA"/>
</dbReference>
<reference evidence="2" key="2">
    <citation type="submission" date="2023-05" db="EMBL/GenBank/DDBJ databases">
        <authorList>
            <consortium name="Lawrence Berkeley National Laboratory"/>
            <person name="Steindorff A."/>
            <person name="Hensen N."/>
            <person name="Bonometti L."/>
            <person name="Westerberg I."/>
            <person name="Brannstrom I.O."/>
            <person name="Guillou S."/>
            <person name="Cros-Aarteil S."/>
            <person name="Calhoun S."/>
            <person name="Haridas S."/>
            <person name="Kuo A."/>
            <person name="Mondo S."/>
            <person name="Pangilinan J."/>
            <person name="Riley R."/>
            <person name="Labutti K."/>
            <person name="Andreopoulos B."/>
            <person name="Lipzen A."/>
            <person name="Chen C."/>
            <person name="Yanf M."/>
            <person name="Daum C."/>
            <person name="Ng V."/>
            <person name="Clum A."/>
            <person name="Ohm R."/>
            <person name="Martin F."/>
            <person name="Silar P."/>
            <person name="Natvig D."/>
            <person name="Lalanne C."/>
            <person name="Gautier V."/>
            <person name="Ament-Velasquez S.L."/>
            <person name="Kruys A."/>
            <person name="Hutchinson M.I."/>
            <person name="Powell A.J."/>
            <person name="Barry K."/>
            <person name="Miller A.N."/>
            <person name="Grigoriev I.V."/>
            <person name="Debuchy R."/>
            <person name="Gladieux P."/>
            <person name="Thoren M.H."/>
            <person name="Johannesson H."/>
        </authorList>
    </citation>
    <scope>NUCLEOTIDE SEQUENCE</scope>
    <source>
        <strain evidence="2">PSN309</strain>
    </source>
</reference>
<keyword evidence="3" id="KW-1185">Reference proteome</keyword>
<feature type="region of interest" description="Disordered" evidence="1">
    <location>
        <begin position="99"/>
        <end position="227"/>
    </location>
</feature>
<feature type="region of interest" description="Disordered" evidence="1">
    <location>
        <begin position="566"/>
        <end position="591"/>
    </location>
</feature>
<feature type="compositionally biased region" description="Basic and acidic residues" evidence="1">
    <location>
        <begin position="574"/>
        <end position="585"/>
    </location>
</feature>
<protein>
    <recommendedName>
        <fullName evidence="4">RRM domain-containing protein</fullName>
    </recommendedName>
</protein>
<evidence type="ECO:0008006" key="4">
    <source>
        <dbReference type="Google" id="ProtNLM"/>
    </source>
</evidence>